<dbReference type="Gene3D" id="3.80.10.10">
    <property type="entry name" value="Ribonuclease Inhibitor"/>
    <property type="match status" value="2"/>
</dbReference>
<proteinExistence type="predicted"/>
<evidence type="ECO:0000256" key="2">
    <source>
        <dbReference type="ARBA" id="ARBA00022614"/>
    </source>
</evidence>
<dbReference type="PROSITE" id="PS50853">
    <property type="entry name" value="FN3"/>
    <property type="match status" value="1"/>
</dbReference>
<evidence type="ECO:0000259" key="7">
    <source>
        <dbReference type="PROSITE" id="PS50853"/>
    </source>
</evidence>
<dbReference type="CDD" id="cd00063">
    <property type="entry name" value="FN3"/>
    <property type="match status" value="1"/>
</dbReference>
<evidence type="ECO:0000256" key="5">
    <source>
        <dbReference type="ARBA" id="ARBA00023136"/>
    </source>
</evidence>
<keyword evidence="2" id="KW-0433">Leucine-rich repeat</keyword>
<dbReference type="FunFam" id="3.80.10.10:FF:000400">
    <property type="entry name" value="Nuclear pore complex protein NUP107"/>
    <property type="match status" value="1"/>
</dbReference>
<evidence type="ECO:0000256" key="1">
    <source>
        <dbReference type="ARBA" id="ARBA00004370"/>
    </source>
</evidence>
<dbReference type="Pfam" id="PF00560">
    <property type="entry name" value="LRR_1"/>
    <property type="match status" value="3"/>
</dbReference>
<dbReference type="InterPro" id="IPR036116">
    <property type="entry name" value="FN3_sf"/>
</dbReference>
<dbReference type="SUPFAM" id="SSF49265">
    <property type="entry name" value="Fibronectin type III"/>
    <property type="match status" value="1"/>
</dbReference>
<gene>
    <name evidence="8" type="ORF">F4X14_15755</name>
</gene>
<feature type="compositionally biased region" description="Polar residues" evidence="6">
    <location>
        <begin position="158"/>
        <end position="168"/>
    </location>
</feature>
<comment type="subcellular location">
    <subcellularLocation>
        <location evidence="1">Membrane</location>
    </subcellularLocation>
</comment>
<organism evidence="8">
    <name type="scientific">Caldilineaceae bacterium SB0661_bin_32</name>
    <dbReference type="NCBI Taxonomy" id="2605255"/>
    <lineage>
        <taxon>Bacteria</taxon>
        <taxon>Bacillati</taxon>
        <taxon>Chloroflexota</taxon>
        <taxon>Caldilineae</taxon>
        <taxon>Caldilineales</taxon>
        <taxon>Caldilineaceae</taxon>
    </lineage>
</organism>
<dbReference type="PANTHER" id="PTHR48065">
    <property type="entry name" value="OS10G0469600 PROTEIN"/>
    <property type="match status" value="1"/>
</dbReference>
<dbReference type="GO" id="GO:0016020">
    <property type="term" value="C:membrane"/>
    <property type="evidence" value="ECO:0007669"/>
    <property type="project" value="UniProtKB-SubCell"/>
</dbReference>
<evidence type="ECO:0000256" key="4">
    <source>
        <dbReference type="ARBA" id="ARBA00022737"/>
    </source>
</evidence>
<dbReference type="InterPro" id="IPR003961">
    <property type="entry name" value="FN3_dom"/>
</dbReference>
<dbReference type="InterPro" id="IPR001611">
    <property type="entry name" value="Leu-rich_rpt"/>
</dbReference>
<accession>A0A6B1DA34</accession>
<feature type="region of interest" description="Disordered" evidence="6">
    <location>
        <begin position="143"/>
        <end position="200"/>
    </location>
</feature>
<dbReference type="FunFam" id="3.80.10.10:FF:000041">
    <property type="entry name" value="LRR receptor-like serine/threonine-protein kinase ERECTA"/>
    <property type="match status" value="1"/>
</dbReference>
<dbReference type="Gene3D" id="2.60.40.10">
    <property type="entry name" value="Immunoglobulins"/>
    <property type="match status" value="1"/>
</dbReference>
<dbReference type="SUPFAM" id="SSF52047">
    <property type="entry name" value="RNI-like"/>
    <property type="match status" value="1"/>
</dbReference>
<dbReference type="InterPro" id="IPR032675">
    <property type="entry name" value="LRR_dom_sf"/>
</dbReference>
<dbReference type="EMBL" id="VXMH01000081">
    <property type="protein sequence ID" value="MYC96419.1"/>
    <property type="molecule type" value="Genomic_DNA"/>
</dbReference>
<keyword evidence="4" id="KW-0677">Repeat</keyword>
<keyword evidence="5" id="KW-0472">Membrane</keyword>
<dbReference type="SMART" id="SM00369">
    <property type="entry name" value="LRR_TYP"/>
    <property type="match status" value="4"/>
</dbReference>
<dbReference type="Pfam" id="PF13855">
    <property type="entry name" value="LRR_8"/>
    <property type="match status" value="1"/>
</dbReference>
<evidence type="ECO:0000313" key="8">
    <source>
        <dbReference type="EMBL" id="MYC96419.1"/>
    </source>
</evidence>
<keyword evidence="3" id="KW-0732">Signal</keyword>
<dbReference type="PRINTS" id="PR00019">
    <property type="entry name" value="LEURICHRPT"/>
</dbReference>
<dbReference type="SMART" id="SM00060">
    <property type="entry name" value="FN3"/>
    <property type="match status" value="1"/>
</dbReference>
<feature type="domain" description="Fibronectin type-III" evidence="7">
    <location>
        <begin position="45"/>
        <end position="138"/>
    </location>
</feature>
<reference evidence="8" key="1">
    <citation type="submission" date="2019-09" db="EMBL/GenBank/DDBJ databases">
        <title>Characterisation of the sponge microbiome using genome-centric metagenomics.</title>
        <authorList>
            <person name="Engelberts J.P."/>
            <person name="Robbins S.J."/>
            <person name="De Goeij J.M."/>
            <person name="Aranda M."/>
            <person name="Bell S.C."/>
            <person name="Webster N.S."/>
        </authorList>
    </citation>
    <scope>NUCLEOTIDE SEQUENCE</scope>
    <source>
        <strain evidence="8">SB0661_bin_32</strain>
    </source>
</reference>
<sequence length="550" mass="58211">MLKKNQIRLALFVLGAWLVLAAVMAVLPSLSSLPDTELVEDSSQAISGLRVNSSRPGVLEVSWDAPADPPLEYQLTWARVGESFPARSDGPGNAYPTIPSQLITGLDQGVRYKVRVRALYESSESDWSGPVEIAVASSSVAPAASTDAPTGPPRNLKAQVTHNGVSESESSDVEANTVAMPAAPSAGPTPKRSLSAAPTASPIPTVTTALSATRAQSLGSVLPGSISERDALVAVYHATGGENWARDGNWLTDKPLGAWRGVTTDGNGSVTELDLNRNLLSGYIPAGLGSLPNLRVLRISGNNLEGTVPAGLSNLSALTNLELDDNNLSGSIPAELGNLSNLTWLDLSGNDLSGPIPTELSQLTRLTVFALSDNGLTGKFPWWLNELDDLLILHLSGNHFTGCMPADLLSIWIEDLSSTRLPTCREALITFYFATGGAQWENSTNWRDSAASLAQWFGVKTDDDGRVTALELPENRLVGTLPPRLGALIHLELLDLSGNELVGSIPPELGNLTSLSTLYLGGNRLTGCVPASLREIDNNDLNSLGLDYCQ</sequence>
<name>A0A6B1DA34_9CHLR</name>
<evidence type="ECO:0000256" key="6">
    <source>
        <dbReference type="SAM" id="MobiDB-lite"/>
    </source>
</evidence>
<protein>
    <recommendedName>
        <fullName evidence="7">Fibronectin type-III domain-containing protein</fullName>
    </recommendedName>
</protein>
<evidence type="ECO:0000256" key="3">
    <source>
        <dbReference type="ARBA" id="ARBA00022729"/>
    </source>
</evidence>
<dbReference type="Pfam" id="PF00041">
    <property type="entry name" value="fn3"/>
    <property type="match status" value="1"/>
</dbReference>
<dbReference type="InterPro" id="IPR003591">
    <property type="entry name" value="Leu-rich_rpt_typical-subtyp"/>
</dbReference>
<dbReference type="AlphaFoldDB" id="A0A6B1DA34"/>
<comment type="caution">
    <text evidence="8">The sequence shown here is derived from an EMBL/GenBank/DDBJ whole genome shotgun (WGS) entry which is preliminary data.</text>
</comment>
<dbReference type="PANTHER" id="PTHR48065:SF75">
    <property type="entry name" value="LEUCINE-RICH REPEAT-CONTAINING N-TERMINAL PLANT-TYPE DOMAIN-CONTAINING PROTEIN"/>
    <property type="match status" value="1"/>
</dbReference>
<dbReference type="InterPro" id="IPR013783">
    <property type="entry name" value="Ig-like_fold"/>
</dbReference>